<dbReference type="RefSeq" id="XP_031784176.1">
    <property type="nucleotide sequence ID" value="XM_031928316.1"/>
</dbReference>
<dbReference type="InterPro" id="IPR013083">
    <property type="entry name" value="Znf_RING/FYVE/PHD"/>
</dbReference>
<dbReference type="OrthoDB" id="4788989at2759"/>
<dbReference type="InterPro" id="IPR004162">
    <property type="entry name" value="SINA-like_animal"/>
</dbReference>
<evidence type="ECO:0000256" key="2">
    <source>
        <dbReference type="ARBA" id="ARBA00022771"/>
    </source>
</evidence>
<dbReference type="GO" id="GO:0061630">
    <property type="term" value="F:ubiquitin protein ligase activity"/>
    <property type="evidence" value="ECO:0007669"/>
    <property type="project" value="TreeGrafter"/>
</dbReference>
<dbReference type="RefSeq" id="XP_032451977.1">
    <property type="nucleotide sequence ID" value="XM_032596086.1"/>
</dbReference>
<dbReference type="KEGG" id="nvi:107981962"/>
<evidence type="ECO:0000256" key="1">
    <source>
        <dbReference type="ARBA" id="ARBA00022723"/>
    </source>
</evidence>
<dbReference type="PANTHER" id="PTHR45877:SF2">
    <property type="entry name" value="E3 UBIQUITIN-PROTEIN LIGASE SINA-RELATED"/>
    <property type="match status" value="1"/>
</dbReference>
<protein>
    <recommendedName>
        <fullName evidence="5">RING-type domain-containing protein</fullName>
    </recommendedName>
</protein>
<dbReference type="PANTHER" id="PTHR45877">
    <property type="entry name" value="E3 UBIQUITIN-PROTEIN LIGASE SIAH2"/>
    <property type="match status" value="1"/>
</dbReference>
<keyword evidence="1" id="KW-0479">Metal-binding</keyword>
<dbReference type="GO" id="GO:0031624">
    <property type="term" value="F:ubiquitin conjugating enzyme binding"/>
    <property type="evidence" value="ECO:0007669"/>
    <property type="project" value="TreeGrafter"/>
</dbReference>
<dbReference type="SMR" id="A0A7M7QMM7"/>
<reference evidence="6" key="1">
    <citation type="submission" date="2021-01" db="UniProtKB">
        <authorList>
            <consortium name="EnsemblMetazoa"/>
        </authorList>
    </citation>
    <scope>IDENTIFICATION</scope>
</reference>
<keyword evidence="2 4" id="KW-0863">Zinc-finger</keyword>
<dbReference type="GeneID" id="107981962"/>
<dbReference type="InParanoid" id="A0A7M7QMM7"/>
<accession>A0A7M7QMM7</accession>
<keyword evidence="3" id="KW-0862">Zinc</keyword>
<proteinExistence type="predicted"/>
<name>A0A7M7QMM7_NASVI</name>
<sequence length="80" mass="9168">MTIFFKKFYAEVLKEILECPVCYELPKGIIAMCNEGHHICSNCMSLLKEKCPTCQRSYGSCRNYVAECFAVNLKISKALY</sequence>
<evidence type="ECO:0000256" key="3">
    <source>
        <dbReference type="ARBA" id="ARBA00022833"/>
    </source>
</evidence>
<dbReference type="Gene3D" id="3.30.40.10">
    <property type="entry name" value="Zinc/RING finger domain, C3HC4 (zinc finger)"/>
    <property type="match status" value="1"/>
</dbReference>
<dbReference type="GO" id="GO:0008270">
    <property type="term" value="F:zinc ion binding"/>
    <property type="evidence" value="ECO:0007669"/>
    <property type="project" value="UniProtKB-KW"/>
</dbReference>
<dbReference type="InterPro" id="IPR049548">
    <property type="entry name" value="Sina-like_RING"/>
</dbReference>
<dbReference type="AlphaFoldDB" id="A0A7M7QMM7"/>
<dbReference type="EnsemblMetazoa" id="XM_032596086">
    <property type="protein sequence ID" value="XP_032451977"/>
    <property type="gene ID" value="LOC107981962"/>
</dbReference>
<dbReference type="InterPro" id="IPR001841">
    <property type="entry name" value="Znf_RING"/>
</dbReference>
<feature type="domain" description="RING-type" evidence="5">
    <location>
        <begin position="19"/>
        <end position="55"/>
    </location>
</feature>
<evidence type="ECO:0000313" key="6">
    <source>
        <dbReference type="EnsemblMetazoa" id="XP_032451977"/>
    </source>
</evidence>
<dbReference type="Pfam" id="PF21362">
    <property type="entry name" value="Sina_RING"/>
    <property type="match status" value="1"/>
</dbReference>
<keyword evidence="7" id="KW-1185">Reference proteome</keyword>
<dbReference type="PROSITE" id="PS50089">
    <property type="entry name" value="ZF_RING_2"/>
    <property type="match status" value="1"/>
</dbReference>
<evidence type="ECO:0000313" key="7">
    <source>
        <dbReference type="Proteomes" id="UP000002358"/>
    </source>
</evidence>
<dbReference type="SUPFAM" id="SSF57850">
    <property type="entry name" value="RING/U-box"/>
    <property type="match status" value="1"/>
</dbReference>
<organism evidence="6 7">
    <name type="scientific">Nasonia vitripennis</name>
    <name type="common">Parasitic wasp</name>
    <dbReference type="NCBI Taxonomy" id="7425"/>
    <lineage>
        <taxon>Eukaryota</taxon>
        <taxon>Metazoa</taxon>
        <taxon>Ecdysozoa</taxon>
        <taxon>Arthropoda</taxon>
        <taxon>Hexapoda</taxon>
        <taxon>Insecta</taxon>
        <taxon>Pterygota</taxon>
        <taxon>Neoptera</taxon>
        <taxon>Endopterygota</taxon>
        <taxon>Hymenoptera</taxon>
        <taxon>Apocrita</taxon>
        <taxon>Proctotrupomorpha</taxon>
        <taxon>Chalcidoidea</taxon>
        <taxon>Pteromalidae</taxon>
        <taxon>Pteromalinae</taxon>
        <taxon>Nasonia</taxon>
    </lineage>
</organism>
<dbReference type="GO" id="GO:0005737">
    <property type="term" value="C:cytoplasm"/>
    <property type="evidence" value="ECO:0007669"/>
    <property type="project" value="TreeGrafter"/>
</dbReference>
<dbReference type="EnsemblMetazoa" id="XM_031928316">
    <property type="protein sequence ID" value="XP_031784176"/>
    <property type="gene ID" value="LOC107981962"/>
</dbReference>
<evidence type="ECO:0000256" key="4">
    <source>
        <dbReference type="PROSITE-ProRule" id="PRU00175"/>
    </source>
</evidence>
<dbReference type="GO" id="GO:0043161">
    <property type="term" value="P:proteasome-mediated ubiquitin-dependent protein catabolic process"/>
    <property type="evidence" value="ECO:0007669"/>
    <property type="project" value="TreeGrafter"/>
</dbReference>
<evidence type="ECO:0000259" key="5">
    <source>
        <dbReference type="PROSITE" id="PS50089"/>
    </source>
</evidence>
<dbReference type="Proteomes" id="UP000002358">
    <property type="component" value="Chromosome 1"/>
</dbReference>